<keyword evidence="2" id="KW-1185">Reference proteome</keyword>
<name>A0A022XHG2_TRISD</name>
<dbReference type="AlphaFoldDB" id="A0A022XHG2"/>
<organism evidence="1 2">
    <name type="scientific">Trichophyton soudanense CBS 452.61</name>
    <dbReference type="NCBI Taxonomy" id="1215331"/>
    <lineage>
        <taxon>Eukaryota</taxon>
        <taxon>Fungi</taxon>
        <taxon>Dikarya</taxon>
        <taxon>Ascomycota</taxon>
        <taxon>Pezizomycotina</taxon>
        <taxon>Eurotiomycetes</taxon>
        <taxon>Eurotiomycetidae</taxon>
        <taxon>Onygenales</taxon>
        <taxon>Arthrodermataceae</taxon>
        <taxon>Trichophyton</taxon>
    </lineage>
</organism>
<dbReference type="EMBL" id="KK208924">
    <property type="protein sequence ID" value="EZF69803.1"/>
    <property type="molecule type" value="Genomic_DNA"/>
</dbReference>
<gene>
    <name evidence="1" type="ORF">H105_07797</name>
</gene>
<accession>A0A022XHG2</accession>
<protein>
    <recommendedName>
        <fullName evidence="3">Nucleotidyl transferase AbiEii/AbiGii toxin family protein</fullName>
    </recommendedName>
</protein>
<dbReference type="HOGENOM" id="CLU_125087_0_0_1"/>
<proteinExistence type="predicted"/>
<sequence>MSKLIPIAAPLREALFECFRATTCLVRPELRRQLTLVGGATSVAHFSVLYTEDIDIASTSEPIIDVLSSILAGAPGFTIEPDMKIAFDTSKGIRIRVDLIEIGEGCIERIHATRPFFEGSVASISDLLRLRAVMVVDRGSDGEIEDFRWLLSEAAKAGEIPPELDSLEQECILGAGEASLGLLDRLLLLAVLSGKNAAAMLLNDPRHRYF</sequence>
<reference evidence="1 2" key="1">
    <citation type="submission" date="2014-02" db="EMBL/GenBank/DDBJ databases">
        <title>The Genome Sequence of Trichophyton rubrum (morphotype soudanense) CBS 452.61.</title>
        <authorList>
            <consortium name="The Broad Institute Genomics Platform"/>
            <person name="Cuomo C.A."/>
            <person name="White T.C."/>
            <person name="Graser Y."/>
            <person name="Martinez-Rossi N."/>
            <person name="Heitman J."/>
            <person name="Young S.K."/>
            <person name="Zeng Q."/>
            <person name="Gargeya S."/>
            <person name="Abouelleil A."/>
            <person name="Alvarado L."/>
            <person name="Chapman S.B."/>
            <person name="Gainer-Dewar J."/>
            <person name="Goldberg J."/>
            <person name="Griggs A."/>
            <person name="Gujja S."/>
            <person name="Hansen M."/>
            <person name="Howarth C."/>
            <person name="Imamovic A."/>
            <person name="Larimer J."/>
            <person name="Martinez D."/>
            <person name="Murphy C."/>
            <person name="Pearson M.D."/>
            <person name="Persinoti G."/>
            <person name="Poon T."/>
            <person name="Priest M."/>
            <person name="Roberts A.D."/>
            <person name="Saif S."/>
            <person name="Shea T.D."/>
            <person name="Sykes S.N."/>
            <person name="Wortman J."/>
            <person name="Nusbaum C."/>
            <person name="Birren B."/>
        </authorList>
    </citation>
    <scope>NUCLEOTIDE SEQUENCE [LARGE SCALE GENOMIC DNA]</scope>
    <source>
        <strain evidence="1 2">CBS 452.61</strain>
    </source>
</reference>
<evidence type="ECO:0008006" key="3">
    <source>
        <dbReference type="Google" id="ProtNLM"/>
    </source>
</evidence>
<evidence type="ECO:0000313" key="2">
    <source>
        <dbReference type="Proteomes" id="UP000023623"/>
    </source>
</evidence>
<dbReference type="Proteomes" id="UP000023623">
    <property type="component" value="Unassembled WGS sequence"/>
</dbReference>
<evidence type="ECO:0000313" key="1">
    <source>
        <dbReference type="EMBL" id="EZF69803.1"/>
    </source>
</evidence>